<sequence>MHIGEHEDELIENFSCNCLENRDYSTIRILGVRRGEGDNDLAFLQIVNKSTQDKGKHIISERVIEPLRQANVTYEWVATTFQEYAIEKDEDDARFDVVHFFHSLYYVYLETTLKHCYEKELKAH</sequence>
<comment type="caution">
    <text evidence="1">The sequence shown here is derived from an EMBL/GenBank/DDBJ whole genome shotgun (WGS) entry which is preliminary data.</text>
</comment>
<reference evidence="1 2" key="1">
    <citation type="submission" date="2022-05" db="EMBL/GenBank/DDBJ databases">
        <authorList>
            <consortium name="Genoscope - CEA"/>
            <person name="William W."/>
        </authorList>
    </citation>
    <scope>NUCLEOTIDE SEQUENCE [LARGE SCALE GENOMIC DNA]</scope>
</reference>
<evidence type="ECO:0000313" key="2">
    <source>
        <dbReference type="Proteomes" id="UP001159428"/>
    </source>
</evidence>
<gene>
    <name evidence="1" type="ORF">PMEA_00035286</name>
</gene>
<proteinExistence type="predicted"/>
<organism evidence="1 2">
    <name type="scientific">Pocillopora meandrina</name>
    <dbReference type="NCBI Taxonomy" id="46732"/>
    <lineage>
        <taxon>Eukaryota</taxon>
        <taxon>Metazoa</taxon>
        <taxon>Cnidaria</taxon>
        <taxon>Anthozoa</taxon>
        <taxon>Hexacorallia</taxon>
        <taxon>Scleractinia</taxon>
        <taxon>Astrocoeniina</taxon>
        <taxon>Pocilloporidae</taxon>
        <taxon>Pocillopora</taxon>
    </lineage>
</organism>
<dbReference type="InterPro" id="IPR029063">
    <property type="entry name" value="SAM-dependent_MTases_sf"/>
</dbReference>
<dbReference type="Proteomes" id="UP001159428">
    <property type="component" value="Unassembled WGS sequence"/>
</dbReference>
<dbReference type="SUPFAM" id="SSF53335">
    <property type="entry name" value="S-adenosyl-L-methionine-dependent methyltransferases"/>
    <property type="match status" value="1"/>
</dbReference>
<name>A0AAU9W9C7_9CNID</name>
<accession>A0AAU9W9C7</accession>
<keyword evidence="2" id="KW-1185">Reference proteome</keyword>
<dbReference type="Gene3D" id="3.40.50.150">
    <property type="entry name" value="Vaccinia Virus protein VP39"/>
    <property type="match status" value="1"/>
</dbReference>
<dbReference type="AlphaFoldDB" id="A0AAU9W9C7"/>
<evidence type="ECO:0000313" key="1">
    <source>
        <dbReference type="EMBL" id="CAH3103792.1"/>
    </source>
</evidence>
<protein>
    <submittedName>
        <fullName evidence="1">Uncharacterized protein</fullName>
    </submittedName>
</protein>
<dbReference type="EMBL" id="CALNXJ010000009">
    <property type="protein sequence ID" value="CAH3103792.1"/>
    <property type="molecule type" value="Genomic_DNA"/>
</dbReference>